<feature type="region of interest" description="Disordered" evidence="1">
    <location>
        <begin position="84"/>
        <end position="117"/>
    </location>
</feature>
<evidence type="ECO:0000313" key="3">
    <source>
        <dbReference type="EMBL" id="MBB5207609.1"/>
    </source>
</evidence>
<sequence length="282" mass="30421">MSTIDDNALILHYYGDDETPQQRELVAQALRLSPDLRLRYARLRDLLDAAAHDVPAPPDAGFEQRLWQNFNARLASEKAPLPVGEGLGRGSGDVSHSSNAANLTRGSRPTPTAHTRRRPRLRLATAAATSVLLLLGAGFFAGRLSGPDPAPPLAHQPAVQTDPVLAARVLDAYVAAHLRQTEGVLLTALNSDSPDLAAGNADLAAALIDSNRLYTQAAQRAGNTRLAEFLRQMEPVLIELANPPRGDGIEVRDGLRDYVRESDLLFQVRATEGALATRNLRT</sequence>
<evidence type="ECO:0000256" key="1">
    <source>
        <dbReference type="SAM" id="MobiDB-lite"/>
    </source>
</evidence>
<dbReference type="RefSeq" id="WP_183960153.1">
    <property type="nucleotide sequence ID" value="NZ_JACHHP010000002.1"/>
</dbReference>
<comment type="caution">
    <text evidence="3">The sequence shown here is derived from an EMBL/GenBank/DDBJ whole genome shotgun (WGS) entry which is preliminary data.</text>
</comment>
<gene>
    <name evidence="3" type="ORF">HNQ52_001138</name>
</gene>
<dbReference type="AlphaFoldDB" id="A0A7W8FZV6"/>
<accession>A0A7W8FZV6</accession>
<keyword evidence="4" id="KW-1185">Reference proteome</keyword>
<evidence type="ECO:0000256" key="2">
    <source>
        <dbReference type="SAM" id="Phobius"/>
    </source>
</evidence>
<keyword evidence="2" id="KW-0472">Membrane</keyword>
<protein>
    <submittedName>
        <fullName evidence="3">Uncharacterized protein</fullName>
    </submittedName>
</protein>
<name>A0A7W8FZV6_9GAMM</name>
<keyword evidence="2" id="KW-1133">Transmembrane helix</keyword>
<evidence type="ECO:0000313" key="4">
    <source>
        <dbReference type="Proteomes" id="UP000521199"/>
    </source>
</evidence>
<feature type="compositionally biased region" description="Polar residues" evidence="1">
    <location>
        <begin position="94"/>
        <end position="107"/>
    </location>
</feature>
<reference evidence="3 4" key="1">
    <citation type="submission" date="2020-08" db="EMBL/GenBank/DDBJ databases">
        <title>Genomic Encyclopedia of Type Strains, Phase IV (KMG-IV): sequencing the most valuable type-strain genomes for metagenomic binning, comparative biology and taxonomic classification.</title>
        <authorList>
            <person name="Goeker M."/>
        </authorList>
    </citation>
    <scope>NUCLEOTIDE SEQUENCE [LARGE SCALE GENOMIC DNA]</scope>
    <source>
        <strain evidence="3 4">DSM 24163</strain>
    </source>
</reference>
<dbReference type="Proteomes" id="UP000521199">
    <property type="component" value="Unassembled WGS sequence"/>
</dbReference>
<proteinExistence type="predicted"/>
<feature type="transmembrane region" description="Helical" evidence="2">
    <location>
        <begin position="123"/>
        <end position="142"/>
    </location>
</feature>
<organism evidence="3 4">
    <name type="scientific">Chiayiivirga flava</name>
    <dbReference type="NCBI Taxonomy" id="659595"/>
    <lineage>
        <taxon>Bacteria</taxon>
        <taxon>Pseudomonadati</taxon>
        <taxon>Pseudomonadota</taxon>
        <taxon>Gammaproteobacteria</taxon>
        <taxon>Lysobacterales</taxon>
        <taxon>Lysobacteraceae</taxon>
        <taxon>Chiayiivirga</taxon>
    </lineage>
</organism>
<dbReference type="EMBL" id="JACHHP010000002">
    <property type="protein sequence ID" value="MBB5207609.1"/>
    <property type="molecule type" value="Genomic_DNA"/>
</dbReference>
<keyword evidence="2" id="KW-0812">Transmembrane</keyword>